<protein>
    <submittedName>
        <fullName evidence="4">Putative LTR transposable element</fullName>
    </submittedName>
</protein>
<dbReference type="SUPFAM" id="SSF50630">
    <property type="entry name" value="Acid proteases"/>
    <property type="match status" value="1"/>
</dbReference>
<reference evidence="4 5" key="1">
    <citation type="submission" date="2015-07" db="EMBL/GenBank/DDBJ databases">
        <title>The genome of Pseudoloma neurophilia, a relevant intracellular parasite of the zebrafish.</title>
        <authorList>
            <person name="Ndikumana S."/>
            <person name="Pelin A."/>
            <person name="Sanders J."/>
            <person name="Corradi N."/>
        </authorList>
    </citation>
    <scope>NUCLEOTIDE SEQUENCE [LARGE SCALE GENOMIC DNA]</scope>
    <source>
        <strain evidence="4 5">MK1</strain>
    </source>
</reference>
<gene>
    <name evidence="4" type="ORF">M153_7590001665</name>
</gene>
<keyword evidence="1" id="KW-0645">Protease</keyword>
<keyword evidence="1" id="KW-0064">Aspartyl protease</keyword>
<evidence type="ECO:0000259" key="3">
    <source>
        <dbReference type="PROSITE" id="PS50175"/>
    </source>
</evidence>
<evidence type="ECO:0000256" key="1">
    <source>
        <dbReference type="ARBA" id="ARBA00022750"/>
    </source>
</evidence>
<dbReference type="EMBL" id="LGUB01000291">
    <property type="protein sequence ID" value="KRH93572.1"/>
    <property type="molecule type" value="Genomic_DNA"/>
</dbReference>
<organism evidence="4 5">
    <name type="scientific">Pseudoloma neurophilia</name>
    <dbReference type="NCBI Taxonomy" id="146866"/>
    <lineage>
        <taxon>Eukaryota</taxon>
        <taxon>Fungi</taxon>
        <taxon>Fungi incertae sedis</taxon>
        <taxon>Microsporidia</taxon>
        <taxon>Pseudoloma</taxon>
    </lineage>
</organism>
<keyword evidence="5" id="KW-1185">Reference proteome</keyword>
<evidence type="ECO:0000313" key="5">
    <source>
        <dbReference type="Proteomes" id="UP000051530"/>
    </source>
</evidence>
<evidence type="ECO:0000313" key="4">
    <source>
        <dbReference type="EMBL" id="KRH93572.1"/>
    </source>
</evidence>
<dbReference type="SMR" id="A0A0R0M2A6"/>
<dbReference type="PROSITE" id="PS00141">
    <property type="entry name" value="ASP_PROTEASE"/>
    <property type="match status" value="1"/>
</dbReference>
<feature type="domain" description="Peptidase A2" evidence="3">
    <location>
        <begin position="39"/>
        <end position="116"/>
    </location>
</feature>
<proteinExistence type="predicted"/>
<evidence type="ECO:0000256" key="2">
    <source>
        <dbReference type="ARBA" id="ARBA00022801"/>
    </source>
</evidence>
<name>A0A0R0M2A6_9MICR</name>
<dbReference type="CDD" id="cd00303">
    <property type="entry name" value="retropepsin_like"/>
    <property type="match status" value="1"/>
</dbReference>
<dbReference type="Gene3D" id="2.40.70.10">
    <property type="entry name" value="Acid Proteases"/>
    <property type="match status" value="1"/>
</dbReference>
<dbReference type="AlphaFoldDB" id="A0A0R0M2A6"/>
<dbReference type="InterPro" id="IPR018061">
    <property type="entry name" value="Retropepsins"/>
</dbReference>
<accession>A0A0R0M2A6</accession>
<dbReference type="GO" id="GO:0004190">
    <property type="term" value="F:aspartic-type endopeptidase activity"/>
    <property type="evidence" value="ECO:0007669"/>
    <property type="project" value="UniProtKB-KW"/>
</dbReference>
<dbReference type="InterPro" id="IPR001969">
    <property type="entry name" value="Aspartic_peptidase_AS"/>
</dbReference>
<dbReference type="VEuPathDB" id="MicrosporidiaDB:M153_7590001665"/>
<keyword evidence="2" id="KW-0378">Hydrolase</keyword>
<dbReference type="Proteomes" id="UP000051530">
    <property type="component" value="Unassembled WGS sequence"/>
</dbReference>
<dbReference type="GO" id="GO:0006508">
    <property type="term" value="P:proteolysis"/>
    <property type="evidence" value="ECO:0007669"/>
    <property type="project" value="InterPro"/>
</dbReference>
<dbReference type="PROSITE" id="PS50175">
    <property type="entry name" value="ASP_PROT_RETROV"/>
    <property type="match status" value="1"/>
</dbReference>
<comment type="caution">
    <text evidence="4">The sequence shown here is derived from an EMBL/GenBank/DDBJ whole genome shotgun (WGS) entry which is preliminary data.</text>
</comment>
<dbReference type="InterPro" id="IPR001995">
    <property type="entry name" value="Peptidase_A2_cat"/>
</dbReference>
<dbReference type="InterPro" id="IPR021109">
    <property type="entry name" value="Peptidase_aspartic_dom_sf"/>
</dbReference>
<sequence length="182" mass="20427">MQNVAREEENEEACIYSTFDLKFHKNPFFISVKCNDKFHTALLDTGADTSIINKMNLPPSTEVTPTKTQIIAASGDTIKIVGQARNVLMKVAGKEIIVHPFVTETEPQFTIIGSPTIQKHFELLTDILMSNTYKRKNVNCASSIHANFIKDIANRFNSLFQHEITQKTACKVAEHKLSNMAL</sequence>
<dbReference type="Pfam" id="PF00077">
    <property type="entry name" value="RVP"/>
    <property type="match status" value="1"/>
</dbReference>